<sequence>MILFDILYVDVHGMHGFVLGQGSLSISDYVLKMKSFVESLSTAGQPISDRDLLMNILEGLSSEFDVVVVTITALQSTMLNFFL</sequence>
<reference evidence="1" key="1">
    <citation type="journal article" date="2023" name="Plant J.">
        <title>Genome sequences and population genomics provide insights into the demographic history, inbreeding, and mutation load of two 'living fossil' tree species of Dipteronia.</title>
        <authorList>
            <person name="Feng Y."/>
            <person name="Comes H.P."/>
            <person name="Chen J."/>
            <person name="Zhu S."/>
            <person name="Lu R."/>
            <person name="Zhang X."/>
            <person name="Li P."/>
            <person name="Qiu J."/>
            <person name="Olsen K.M."/>
            <person name="Qiu Y."/>
        </authorList>
    </citation>
    <scope>NUCLEOTIDE SEQUENCE</scope>
    <source>
        <strain evidence="1">KIB01</strain>
    </source>
</reference>
<evidence type="ECO:0000313" key="1">
    <source>
        <dbReference type="EMBL" id="KAK2650954.1"/>
    </source>
</evidence>
<accession>A0AAD9X0T8</accession>
<dbReference type="AlphaFoldDB" id="A0AAD9X0T8"/>
<name>A0AAD9X0T8_9ROSI</name>
<protein>
    <submittedName>
        <fullName evidence="1">Uncharacterized protein</fullName>
    </submittedName>
</protein>
<dbReference type="PANTHER" id="PTHR47481">
    <property type="match status" value="1"/>
</dbReference>
<organism evidence="1 2">
    <name type="scientific">Dipteronia dyeriana</name>
    <dbReference type="NCBI Taxonomy" id="168575"/>
    <lineage>
        <taxon>Eukaryota</taxon>
        <taxon>Viridiplantae</taxon>
        <taxon>Streptophyta</taxon>
        <taxon>Embryophyta</taxon>
        <taxon>Tracheophyta</taxon>
        <taxon>Spermatophyta</taxon>
        <taxon>Magnoliopsida</taxon>
        <taxon>eudicotyledons</taxon>
        <taxon>Gunneridae</taxon>
        <taxon>Pentapetalae</taxon>
        <taxon>rosids</taxon>
        <taxon>malvids</taxon>
        <taxon>Sapindales</taxon>
        <taxon>Sapindaceae</taxon>
        <taxon>Hippocastanoideae</taxon>
        <taxon>Acereae</taxon>
        <taxon>Dipteronia</taxon>
    </lineage>
</organism>
<keyword evidence="2" id="KW-1185">Reference proteome</keyword>
<dbReference type="Proteomes" id="UP001280121">
    <property type="component" value="Unassembled WGS sequence"/>
</dbReference>
<proteinExistence type="predicted"/>
<evidence type="ECO:0000313" key="2">
    <source>
        <dbReference type="Proteomes" id="UP001280121"/>
    </source>
</evidence>
<dbReference type="Pfam" id="PF14223">
    <property type="entry name" value="Retrotran_gag_2"/>
    <property type="match status" value="1"/>
</dbReference>
<dbReference type="EMBL" id="JANJYI010000005">
    <property type="protein sequence ID" value="KAK2650954.1"/>
    <property type="molecule type" value="Genomic_DNA"/>
</dbReference>
<gene>
    <name evidence="1" type="ORF">Ddye_018443</name>
</gene>
<comment type="caution">
    <text evidence="1">The sequence shown here is derived from an EMBL/GenBank/DDBJ whole genome shotgun (WGS) entry which is preliminary data.</text>
</comment>
<dbReference type="PANTHER" id="PTHR47481:SF31">
    <property type="entry name" value="OS01G0873500 PROTEIN"/>
    <property type="match status" value="1"/>
</dbReference>